<organism evidence="3">
    <name type="scientific">Trypanosoma congolense (strain IL3000)</name>
    <dbReference type="NCBI Taxonomy" id="1068625"/>
    <lineage>
        <taxon>Eukaryota</taxon>
        <taxon>Discoba</taxon>
        <taxon>Euglenozoa</taxon>
        <taxon>Kinetoplastea</taxon>
        <taxon>Metakinetoplastina</taxon>
        <taxon>Trypanosomatida</taxon>
        <taxon>Trypanosomatidae</taxon>
        <taxon>Trypanosoma</taxon>
        <taxon>Nannomonas</taxon>
    </lineage>
</organism>
<feature type="compositionally biased region" description="Basic and acidic residues" evidence="2">
    <location>
        <begin position="477"/>
        <end position="496"/>
    </location>
</feature>
<dbReference type="PANTHER" id="PTHR45615">
    <property type="entry name" value="MYOSIN HEAVY CHAIN, NON-MUSCLE"/>
    <property type="match status" value="1"/>
</dbReference>
<sequence>MEAHHGWMDATLRRDRSSPRQTDDRTDRNSQQSPWGFRASPRAMDMSSPQRDHAAASRSASAFGRRSGLSSPMELHMESSDAATGLAYARDPHRSVAGQKLQGAQYDAGVMQEELKETNSRLSRVTMQLNEQKVEFSSLTQRYGETVEKLTATEGSVKRLEEQLVLERQRHATSQGECERLKTMLQEAQWETERLRRELQQERERPTVDQREVQRILGDRSRYIPASEVQQRLDEIRDTHKAFAGRLTDSFSVLLRAQEEDEAAAFATRNSVLSLTSDLETKLSGVESMLTTLQDQLLAFSEVSENEAMEMANTLIMENKELWKHLSTLKGENETLSTKLEAMNRRGDLVPRDQHECTQKKLALTTDKLTDALETVEAQARKKKADEKRISELSSDVELLRDQVRRLTVDATAAQEELSHCKEQLREAKLTAKESTRRADELWELLNVERRQKSDKVSQMDNDIHQVKREYEQLSERLRKEQEKARKEAQRAKNELNEAQENVKALQRELSKRDACFENYKQQSEEQHQEMTRTMKEDMSSTKKRLEQELDRTQRRLQKQLDVVGEAERDRDRERSERRTAEAAAAKLEAEVVGLRTENEQQQVRIQQLTERVQKMELDLDQMRQRRDNAENEVRQLHLEASRLQDHKCELEEQLSKMRQSQLQESQKYKDDVQRFDKNSSLLHEKLNAARLRISELEKQQQNSMMKEARLEDSLKHENSRLQKQNSKIQEENDALRKEMRLINDKMKNLERVSEQLNDVRERLQLLPALRQAADDARRDVEQAVRVTEVLRQERNIMAEKLDVFLGTNRSPPRNDNGWTRLLGTIRGPSQGPVEQKSPCRRQRAHEDGTPGIASRSGNYSDIHRINQRSLSADGGRSLRNFPAATRCCHTTDGALQAGGPTVPRPWR</sequence>
<feature type="region of interest" description="Disordered" evidence="2">
    <location>
        <begin position="562"/>
        <end position="581"/>
    </location>
</feature>
<feature type="coiled-coil region" evidence="1">
    <location>
        <begin position="178"/>
        <end position="205"/>
    </location>
</feature>
<evidence type="ECO:0000313" key="3">
    <source>
        <dbReference type="EMBL" id="CCC94305.1"/>
    </source>
</evidence>
<evidence type="ECO:0000256" key="2">
    <source>
        <dbReference type="SAM" id="MobiDB-lite"/>
    </source>
</evidence>
<feature type="compositionally biased region" description="Basic and acidic residues" evidence="2">
    <location>
        <begin position="1"/>
        <end position="28"/>
    </location>
</feature>
<gene>
    <name evidence="3" type="ORF">TCIL3000_10_10840</name>
</gene>
<keyword evidence="1" id="KW-0175">Coiled coil</keyword>
<accession>G0UY38</accession>
<feature type="region of interest" description="Disordered" evidence="2">
    <location>
        <begin position="521"/>
        <end position="557"/>
    </location>
</feature>
<evidence type="ECO:0000256" key="1">
    <source>
        <dbReference type="SAM" id="Coils"/>
    </source>
</evidence>
<dbReference type="PANTHER" id="PTHR45615:SF80">
    <property type="entry name" value="GRIP DOMAIN-CONTAINING PROTEIN"/>
    <property type="match status" value="1"/>
</dbReference>
<feature type="compositionally biased region" description="Basic and acidic residues" evidence="2">
    <location>
        <begin position="523"/>
        <end position="554"/>
    </location>
</feature>
<feature type="coiled-coil region" evidence="1">
    <location>
        <begin position="383"/>
        <end position="431"/>
    </location>
</feature>
<feature type="compositionally biased region" description="Low complexity" evidence="2">
    <location>
        <begin position="56"/>
        <end position="71"/>
    </location>
</feature>
<feature type="compositionally biased region" description="Basic and acidic residues" evidence="2">
    <location>
        <begin position="566"/>
        <end position="581"/>
    </location>
</feature>
<feature type="region of interest" description="Disordered" evidence="2">
    <location>
        <begin position="477"/>
        <end position="505"/>
    </location>
</feature>
<dbReference type="VEuPathDB" id="TriTrypDB:TcIL3000_10_10840"/>
<proteinExistence type="predicted"/>
<reference evidence="3" key="1">
    <citation type="journal article" date="2012" name="Proc. Natl. Acad. Sci. U.S.A.">
        <title>Antigenic diversity is generated by distinct evolutionary mechanisms in African trypanosome species.</title>
        <authorList>
            <person name="Jackson A.P."/>
            <person name="Berry A."/>
            <person name="Aslett M."/>
            <person name="Allison H.C."/>
            <person name="Burton P."/>
            <person name="Vavrova-Anderson J."/>
            <person name="Brown R."/>
            <person name="Browne H."/>
            <person name="Corton N."/>
            <person name="Hauser H."/>
            <person name="Gamble J."/>
            <person name="Gilderthorp R."/>
            <person name="Marcello L."/>
            <person name="McQuillan J."/>
            <person name="Otto T.D."/>
            <person name="Quail M.A."/>
            <person name="Sanders M.J."/>
            <person name="van Tonder A."/>
            <person name="Ginger M.L."/>
            <person name="Field M.C."/>
            <person name="Barry J.D."/>
            <person name="Hertz-Fowler C."/>
            <person name="Berriman M."/>
        </authorList>
    </citation>
    <scope>NUCLEOTIDE SEQUENCE</scope>
    <source>
        <strain evidence="3">IL3000</strain>
    </source>
</reference>
<name>G0UY38_TRYCI</name>
<dbReference type="EMBL" id="HE575323">
    <property type="protein sequence ID" value="CCC94305.1"/>
    <property type="molecule type" value="Genomic_DNA"/>
</dbReference>
<protein>
    <submittedName>
        <fullName evidence="3">Uncharacterized protein</fullName>
    </submittedName>
</protein>
<feature type="region of interest" description="Disordered" evidence="2">
    <location>
        <begin position="1"/>
        <end position="74"/>
    </location>
</feature>
<feature type="region of interest" description="Disordered" evidence="2">
    <location>
        <begin position="825"/>
        <end position="860"/>
    </location>
</feature>
<dbReference type="AlphaFoldDB" id="G0UY38"/>